<feature type="transmembrane region" description="Helical" evidence="2">
    <location>
        <begin position="33"/>
        <end position="52"/>
    </location>
</feature>
<evidence type="ECO:0000256" key="1">
    <source>
        <dbReference type="SAM" id="MobiDB-lite"/>
    </source>
</evidence>
<gene>
    <name evidence="3" type="ORF">GCM10008942_07440</name>
</gene>
<evidence type="ECO:0000313" key="4">
    <source>
        <dbReference type="Proteomes" id="UP001499951"/>
    </source>
</evidence>
<protein>
    <submittedName>
        <fullName evidence="3">Uncharacterized protein</fullName>
    </submittedName>
</protein>
<keyword evidence="4" id="KW-1185">Reference proteome</keyword>
<evidence type="ECO:0000256" key="2">
    <source>
        <dbReference type="SAM" id="Phobius"/>
    </source>
</evidence>
<comment type="caution">
    <text evidence="3">The sequence shown here is derived from an EMBL/GenBank/DDBJ whole genome shotgun (WGS) entry which is preliminary data.</text>
</comment>
<reference evidence="4" key="1">
    <citation type="journal article" date="2019" name="Int. J. Syst. Evol. Microbiol.">
        <title>The Global Catalogue of Microorganisms (GCM) 10K type strain sequencing project: providing services to taxonomists for standard genome sequencing and annotation.</title>
        <authorList>
            <consortium name="The Broad Institute Genomics Platform"/>
            <consortium name="The Broad Institute Genome Sequencing Center for Infectious Disease"/>
            <person name="Wu L."/>
            <person name="Ma J."/>
        </authorList>
    </citation>
    <scope>NUCLEOTIDE SEQUENCE [LARGE SCALE GENOMIC DNA]</scope>
    <source>
        <strain evidence="4">JCM 15089</strain>
    </source>
</reference>
<feature type="transmembrane region" description="Helical" evidence="2">
    <location>
        <begin position="58"/>
        <end position="88"/>
    </location>
</feature>
<sequence>MSVISLPRRYAQPRSTPTRDVTNSVKRWGRRGIFFGGTFGIALGAIFVAIPFSTDVLAFGVLGTLLVGAVECAVIGGGFAALGAALFANGGVWSRTAQFQLPLAGRRPAGVGHQDSDVPLAEWPPRWTYPVQPAGQPHLRAPE</sequence>
<proteinExistence type="predicted"/>
<feature type="region of interest" description="Disordered" evidence="1">
    <location>
        <begin position="1"/>
        <end position="21"/>
    </location>
</feature>
<keyword evidence="2" id="KW-0472">Membrane</keyword>
<keyword evidence="2" id="KW-1133">Transmembrane helix</keyword>
<organism evidence="3 4">
    <name type="scientific">Rhizomicrobium electricum</name>
    <dbReference type="NCBI Taxonomy" id="480070"/>
    <lineage>
        <taxon>Bacteria</taxon>
        <taxon>Pseudomonadati</taxon>
        <taxon>Pseudomonadota</taxon>
        <taxon>Alphaproteobacteria</taxon>
        <taxon>Micropepsales</taxon>
        <taxon>Micropepsaceae</taxon>
        <taxon>Rhizomicrobium</taxon>
    </lineage>
</organism>
<keyword evidence="2" id="KW-0812">Transmembrane</keyword>
<dbReference type="EMBL" id="BAAADD010000002">
    <property type="protein sequence ID" value="GAA0561524.1"/>
    <property type="molecule type" value="Genomic_DNA"/>
</dbReference>
<name>A0ABP3P9N0_9PROT</name>
<evidence type="ECO:0000313" key="3">
    <source>
        <dbReference type="EMBL" id="GAA0561524.1"/>
    </source>
</evidence>
<accession>A0ABP3P9N0</accession>
<dbReference type="Proteomes" id="UP001499951">
    <property type="component" value="Unassembled WGS sequence"/>
</dbReference>